<gene>
    <name evidence="1" type="ORF">CLAFUR5_07616</name>
</gene>
<keyword evidence="2" id="KW-1185">Reference proteome</keyword>
<dbReference type="EMBL" id="CP090168">
    <property type="protein sequence ID" value="UJO18802.1"/>
    <property type="molecule type" value="Genomic_DNA"/>
</dbReference>
<proteinExistence type="predicted"/>
<dbReference type="SUPFAM" id="SSF51445">
    <property type="entry name" value="(Trans)glycosidases"/>
    <property type="match status" value="1"/>
</dbReference>
<accession>A0A9Q8PAC0</accession>
<dbReference type="InterPro" id="IPR017853">
    <property type="entry name" value="GH"/>
</dbReference>
<dbReference type="Gene3D" id="3.20.20.80">
    <property type="entry name" value="Glycosidases"/>
    <property type="match status" value="2"/>
</dbReference>
<sequence length="220" mass="23991">MLPMIQTPTQLTHLHLASLHINSDPKAITLNDNNPNDTIWNNVWNETAQLQAKGVKVLMAIGGAAAGSYPRLCSGRNGAINETYYMPLYYTLKYHKLTASTLTSKNASQLQASGYGLGGFSYKTLDRYATSSLRPNGKLVNWYQPQFYNGWGDASTPNGYMSIVKNGWAASRVSPGVLDDPNDGGSGWFNLTRYQSTIKSPDTIGPVGVPGIHLFSRLEG</sequence>
<dbReference type="GeneID" id="71987494"/>
<dbReference type="KEGG" id="ffu:CLAFUR5_07616"/>
<dbReference type="OrthoDB" id="3012298at2759"/>
<evidence type="ECO:0000313" key="2">
    <source>
        <dbReference type="Proteomes" id="UP000756132"/>
    </source>
</evidence>
<dbReference type="RefSeq" id="XP_047763168.1">
    <property type="nucleotide sequence ID" value="XM_047906764.1"/>
</dbReference>
<evidence type="ECO:0000313" key="1">
    <source>
        <dbReference type="EMBL" id="UJO18802.1"/>
    </source>
</evidence>
<dbReference type="AlphaFoldDB" id="A0A9Q8PAC0"/>
<dbReference type="Proteomes" id="UP000756132">
    <property type="component" value="Chromosome 6"/>
</dbReference>
<reference evidence="1" key="1">
    <citation type="submission" date="2021-12" db="EMBL/GenBank/DDBJ databases">
        <authorList>
            <person name="Zaccaron A."/>
            <person name="Stergiopoulos I."/>
        </authorList>
    </citation>
    <scope>NUCLEOTIDE SEQUENCE</scope>
    <source>
        <strain evidence="1">Race5_Kim</strain>
    </source>
</reference>
<reference evidence="1" key="2">
    <citation type="journal article" date="2022" name="Microb. Genom.">
        <title>A chromosome-scale genome assembly of the tomato pathogen Cladosporium fulvum reveals a compartmentalized genome architecture and the presence of a dispensable chromosome.</title>
        <authorList>
            <person name="Zaccaron A.Z."/>
            <person name="Chen L.H."/>
            <person name="Samaras A."/>
            <person name="Stergiopoulos I."/>
        </authorList>
    </citation>
    <scope>NUCLEOTIDE SEQUENCE</scope>
    <source>
        <strain evidence="1">Race5_Kim</strain>
    </source>
</reference>
<protein>
    <submittedName>
        <fullName evidence="1">Uncharacterized protein</fullName>
    </submittedName>
</protein>
<name>A0A9Q8PAC0_PASFU</name>
<organism evidence="1 2">
    <name type="scientific">Passalora fulva</name>
    <name type="common">Tomato leaf mold</name>
    <name type="synonym">Cladosporium fulvum</name>
    <dbReference type="NCBI Taxonomy" id="5499"/>
    <lineage>
        <taxon>Eukaryota</taxon>
        <taxon>Fungi</taxon>
        <taxon>Dikarya</taxon>
        <taxon>Ascomycota</taxon>
        <taxon>Pezizomycotina</taxon>
        <taxon>Dothideomycetes</taxon>
        <taxon>Dothideomycetidae</taxon>
        <taxon>Mycosphaerellales</taxon>
        <taxon>Mycosphaerellaceae</taxon>
        <taxon>Fulvia</taxon>
    </lineage>
</organism>